<evidence type="ECO:0000259" key="3">
    <source>
        <dbReference type="Pfam" id="PF08386"/>
    </source>
</evidence>
<evidence type="ECO:0000313" key="5">
    <source>
        <dbReference type="Proteomes" id="UP000799766"/>
    </source>
</evidence>
<dbReference type="InterPro" id="IPR029058">
    <property type="entry name" value="AB_hydrolase_fold"/>
</dbReference>
<dbReference type="InterPro" id="IPR013595">
    <property type="entry name" value="Pept_S33_TAP-like_C"/>
</dbReference>
<dbReference type="PANTHER" id="PTHR43248:SF25">
    <property type="entry name" value="AB HYDROLASE-1 DOMAIN-CONTAINING PROTEIN-RELATED"/>
    <property type="match status" value="1"/>
</dbReference>
<name>A0A6A6P7H6_9PEZI</name>
<protein>
    <submittedName>
        <fullName evidence="4">TAP-like protein-domain-containing protein</fullName>
    </submittedName>
</protein>
<feature type="domain" description="Peptidase S33 tripeptidyl aminopeptidase-like C-terminal" evidence="3">
    <location>
        <begin position="458"/>
        <end position="559"/>
    </location>
</feature>
<dbReference type="EMBL" id="MU001674">
    <property type="protein sequence ID" value="KAF2459900.1"/>
    <property type="molecule type" value="Genomic_DNA"/>
</dbReference>
<organism evidence="4 5">
    <name type="scientific">Lineolata rhizophorae</name>
    <dbReference type="NCBI Taxonomy" id="578093"/>
    <lineage>
        <taxon>Eukaryota</taxon>
        <taxon>Fungi</taxon>
        <taxon>Dikarya</taxon>
        <taxon>Ascomycota</taxon>
        <taxon>Pezizomycotina</taxon>
        <taxon>Dothideomycetes</taxon>
        <taxon>Dothideomycetes incertae sedis</taxon>
        <taxon>Lineolatales</taxon>
        <taxon>Lineolataceae</taxon>
        <taxon>Lineolata</taxon>
    </lineage>
</organism>
<evidence type="ECO:0000313" key="4">
    <source>
        <dbReference type="EMBL" id="KAF2459900.1"/>
    </source>
</evidence>
<accession>A0A6A6P7H6</accession>
<dbReference type="OrthoDB" id="425534at2759"/>
<keyword evidence="5" id="KW-1185">Reference proteome</keyword>
<proteinExistence type="inferred from homology"/>
<dbReference type="SUPFAM" id="SSF53474">
    <property type="entry name" value="alpha/beta-Hydrolases"/>
    <property type="match status" value="2"/>
</dbReference>
<evidence type="ECO:0000256" key="1">
    <source>
        <dbReference type="ARBA" id="ARBA00010088"/>
    </source>
</evidence>
<dbReference type="GO" id="GO:0016787">
    <property type="term" value="F:hydrolase activity"/>
    <property type="evidence" value="ECO:0007669"/>
    <property type="project" value="UniProtKB-KW"/>
</dbReference>
<gene>
    <name evidence="4" type="ORF">BDY21DRAFT_281537</name>
</gene>
<reference evidence="4" key="1">
    <citation type="journal article" date="2020" name="Stud. Mycol.">
        <title>101 Dothideomycetes genomes: a test case for predicting lifestyles and emergence of pathogens.</title>
        <authorList>
            <person name="Haridas S."/>
            <person name="Albert R."/>
            <person name="Binder M."/>
            <person name="Bloem J."/>
            <person name="Labutti K."/>
            <person name="Salamov A."/>
            <person name="Andreopoulos B."/>
            <person name="Baker S."/>
            <person name="Barry K."/>
            <person name="Bills G."/>
            <person name="Bluhm B."/>
            <person name="Cannon C."/>
            <person name="Castanera R."/>
            <person name="Culley D."/>
            <person name="Daum C."/>
            <person name="Ezra D."/>
            <person name="Gonzalez J."/>
            <person name="Henrissat B."/>
            <person name="Kuo A."/>
            <person name="Liang C."/>
            <person name="Lipzen A."/>
            <person name="Lutzoni F."/>
            <person name="Magnuson J."/>
            <person name="Mondo S."/>
            <person name="Nolan M."/>
            <person name="Ohm R."/>
            <person name="Pangilinan J."/>
            <person name="Park H.-J."/>
            <person name="Ramirez L."/>
            <person name="Alfaro M."/>
            <person name="Sun H."/>
            <person name="Tritt A."/>
            <person name="Yoshinaga Y."/>
            <person name="Zwiers L.-H."/>
            <person name="Turgeon B."/>
            <person name="Goodwin S."/>
            <person name="Spatafora J."/>
            <person name="Crous P."/>
            <person name="Grigoriev I."/>
        </authorList>
    </citation>
    <scope>NUCLEOTIDE SEQUENCE</scope>
    <source>
        <strain evidence="4">ATCC 16933</strain>
    </source>
</reference>
<dbReference type="Gene3D" id="3.40.50.1820">
    <property type="entry name" value="alpha/beta hydrolase"/>
    <property type="match status" value="1"/>
</dbReference>
<evidence type="ECO:0000256" key="2">
    <source>
        <dbReference type="ARBA" id="ARBA00022801"/>
    </source>
</evidence>
<dbReference type="InterPro" id="IPR051601">
    <property type="entry name" value="Serine_prot/Carboxylest_S33"/>
</dbReference>
<dbReference type="PANTHER" id="PTHR43248">
    <property type="entry name" value="2-SUCCINYL-6-HYDROXY-2,4-CYCLOHEXADIENE-1-CARBOXYLATE SYNTHASE"/>
    <property type="match status" value="1"/>
</dbReference>
<sequence length="632" mass="67578">PTASHFDFQPCYDGLQCTRLELPLDYWNGTHPDKTISLAVAKLPARVPITDPRYGGAILVNPGGPGNSGIALIVAEGRGIQDAVDSKAVPSPLPADHDGDVPDEKYFDVLSFDPRGVAFSTPGGHCFESLAESSSWRLRMLAQGLMDSSDAALGRLWAMTHALGGACAATLDDADIKKYMTTASVARDMLELAEQHGAWRENEAARLLSESRQHSECRGRPQGAAPARSIEVPEHLRYKPDEEAVQYWGFSYGTYLGITFASMYPSRVGRLILDGVIDAQDYVGGLWSDNLEDTDKTYHSFYAGCAAAGPAGCALADANTTTPAAVEARVRAILARLYHNPLPVTAAAAGGTPADPLVPEILTWSDVRLVFFSALYGPMALFVPLARALAALERGDASYFTTRMHGLHTYTCSPPTQRHEGADGAEQAIACSDGDAQDGITPAKFEEYARLLEGKSDMAGAIWARIRLACTGWPIRPVHRFTGPFGGETKVPILFIGNTADPVTPVRNAHMMSAKFPGSVALTQDSPGHCSLAAPSRCTSSHIRAYLRNATLPAAGTVCSADLGPFEEPSRLLQRLGIGDGLGDGEGGAEARRERFRTAATQHGLAMRLGRDETWGLGRGFGGGEGRWKLVL</sequence>
<dbReference type="Pfam" id="PF08386">
    <property type="entry name" value="Abhydrolase_4"/>
    <property type="match status" value="1"/>
</dbReference>
<feature type="non-terminal residue" evidence="4">
    <location>
        <position position="1"/>
    </location>
</feature>
<keyword evidence="2" id="KW-0378">Hydrolase</keyword>
<dbReference type="AlphaFoldDB" id="A0A6A6P7H6"/>
<comment type="similarity">
    <text evidence="1">Belongs to the peptidase S33 family.</text>
</comment>
<dbReference type="Proteomes" id="UP000799766">
    <property type="component" value="Unassembled WGS sequence"/>
</dbReference>